<dbReference type="RefSeq" id="WP_131237920.1">
    <property type="nucleotide sequence ID" value="NZ_CP183326.1"/>
</dbReference>
<sequence length="165" mass="19323">MKVLNHELCGRFYFEEDQCVWRQDQKIIVFDKEFEAVIDILEYDEEFEQVIEFAEDVKGHFQDEQVEALLKFYENKNEIISKLETAIFEYYQNNRNMYDAPIIKDKNELGCFLTDMGIFIAEKEQAGFRKLGITFECSWDPGHGLGILLKNEEIVAVGTIDDAIV</sequence>
<evidence type="ECO:0000313" key="2">
    <source>
        <dbReference type="EMBL" id="TCJ02309.1"/>
    </source>
</evidence>
<dbReference type="InterPro" id="IPR054254">
    <property type="entry name" value="DUF6985"/>
</dbReference>
<evidence type="ECO:0000313" key="3">
    <source>
        <dbReference type="Proteomes" id="UP000293846"/>
    </source>
</evidence>
<keyword evidence="3" id="KW-1185">Reference proteome</keyword>
<evidence type="ECO:0000259" key="1">
    <source>
        <dbReference type="Pfam" id="PF22481"/>
    </source>
</evidence>
<organism evidence="2 3">
    <name type="scientific">Cytobacillus praedii</name>
    <dbReference type="NCBI Taxonomy" id="1742358"/>
    <lineage>
        <taxon>Bacteria</taxon>
        <taxon>Bacillati</taxon>
        <taxon>Bacillota</taxon>
        <taxon>Bacilli</taxon>
        <taxon>Bacillales</taxon>
        <taxon>Bacillaceae</taxon>
        <taxon>Cytobacillus</taxon>
    </lineage>
</organism>
<dbReference type="AlphaFoldDB" id="A0A4R1AWP8"/>
<dbReference type="EMBL" id="SJTH01000035">
    <property type="protein sequence ID" value="TCJ02309.1"/>
    <property type="molecule type" value="Genomic_DNA"/>
</dbReference>
<protein>
    <recommendedName>
        <fullName evidence="1">DUF6985 domain-containing protein</fullName>
    </recommendedName>
</protein>
<reference evidence="2 3" key="1">
    <citation type="submission" date="2019-03" db="EMBL/GenBank/DDBJ databases">
        <authorList>
            <person name="Jensen L."/>
            <person name="Storgaard J."/>
            <person name="Sulaj E."/>
            <person name="Schramm A."/>
            <person name="Marshall I.P.G."/>
        </authorList>
    </citation>
    <scope>NUCLEOTIDE SEQUENCE [LARGE SCALE GENOMIC DNA]</scope>
    <source>
        <strain evidence="2 3">2017H2G3</strain>
    </source>
</reference>
<proteinExistence type="predicted"/>
<gene>
    <name evidence="2" type="ORF">E0Y62_19920</name>
</gene>
<name>A0A4R1AWP8_9BACI</name>
<comment type="caution">
    <text evidence="2">The sequence shown here is derived from an EMBL/GenBank/DDBJ whole genome shotgun (WGS) entry which is preliminary data.</text>
</comment>
<dbReference type="OrthoDB" id="3477708at2"/>
<accession>A0A4R1AWP8</accession>
<dbReference type="Proteomes" id="UP000293846">
    <property type="component" value="Unassembled WGS sequence"/>
</dbReference>
<feature type="domain" description="DUF6985" evidence="1">
    <location>
        <begin position="36"/>
        <end position="163"/>
    </location>
</feature>
<dbReference type="Pfam" id="PF22481">
    <property type="entry name" value="DUF6985"/>
    <property type="match status" value="1"/>
</dbReference>